<dbReference type="InterPro" id="IPR028994">
    <property type="entry name" value="Integrin_alpha_N"/>
</dbReference>
<name>A0ABW7AQK4_9ACTN</name>
<comment type="caution">
    <text evidence="2">The sequence shown here is derived from an EMBL/GenBank/DDBJ whole genome shotgun (WGS) entry which is preliminary data.</text>
</comment>
<evidence type="ECO:0000256" key="1">
    <source>
        <dbReference type="SAM" id="SignalP"/>
    </source>
</evidence>
<feature type="chain" id="PRO_5046874203" evidence="1">
    <location>
        <begin position="31"/>
        <end position="380"/>
    </location>
</feature>
<dbReference type="Proteomes" id="UP001603978">
    <property type="component" value="Unassembled WGS sequence"/>
</dbReference>
<keyword evidence="1" id="KW-0732">Signal</keyword>
<evidence type="ECO:0000313" key="3">
    <source>
        <dbReference type="Proteomes" id="UP001603978"/>
    </source>
</evidence>
<keyword evidence="3" id="KW-1185">Reference proteome</keyword>
<dbReference type="EMBL" id="JBICRM010000038">
    <property type="protein sequence ID" value="MFG1709684.1"/>
    <property type="molecule type" value="Genomic_DNA"/>
</dbReference>
<dbReference type="PANTHER" id="PTHR46580:SF4">
    <property type="entry name" value="ATP_GTP-BINDING PROTEIN"/>
    <property type="match status" value="1"/>
</dbReference>
<dbReference type="RefSeq" id="WP_393174702.1">
    <property type="nucleotide sequence ID" value="NZ_JBICRM010000038.1"/>
</dbReference>
<gene>
    <name evidence="2" type="ORF">ACFLIM_41530</name>
</gene>
<protein>
    <submittedName>
        <fullName evidence="2">FG-GAP repeat domain-containing protein</fullName>
    </submittedName>
</protein>
<evidence type="ECO:0000313" key="2">
    <source>
        <dbReference type="EMBL" id="MFG1709684.1"/>
    </source>
</evidence>
<proteinExistence type="predicted"/>
<dbReference type="PANTHER" id="PTHR46580">
    <property type="entry name" value="SENSOR KINASE-RELATED"/>
    <property type="match status" value="1"/>
</dbReference>
<accession>A0ABW7AQK4</accession>
<feature type="signal peptide" evidence="1">
    <location>
        <begin position="1"/>
        <end position="30"/>
    </location>
</feature>
<organism evidence="2 3">
    <name type="scientific">Nonomuraea marmarensis</name>
    <dbReference type="NCBI Taxonomy" id="3351344"/>
    <lineage>
        <taxon>Bacteria</taxon>
        <taxon>Bacillati</taxon>
        <taxon>Actinomycetota</taxon>
        <taxon>Actinomycetes</taxon>
        <taxon>Streptosporangiales</taxon>
        <taxon>Streptosporangiaceae</taxon>
        <taxon>Nonomuraea</taxon>
    </lineage>
</organism>
<sequence>MSKKVITAIAGPSLTAGLLGLAGVPAGAQAGTASEAATAAMAAPKPPRPPKGAIVGGECPSQVSRETGAAAKIGLRRCAAVLTVGLVAVPSSAVLGTAQTASAQVGCAYTIAGSADWDGDGNKDIIARQNTTGDLWLYPGERKPGPSSKPRVRIGTGWNGYTFAGVSTWDGDEVLDIVARQNATGDLWLYPGTGKPGPAFQPRVKIGNGWNGYTFAGITNWRRYEPRDRDIIARDDTTGDLWLYPGERKRGPSSKPRVRIGTGWNGYRILASGWFPGPDPGWDGDSSADLLAVDDSTGILWLYPGDSGSGPSHHPRVQIGHGWNNYTLVATRWWADNSHNPDATDLLAIENSTGILWDYPGNGDRSPLSRPRIQIGHGWC</sequence>
<dbReference type="Gene3D" id="2.115.10.10">
    <property type="entry name" value="Tachylectin 2"/>
    <property type="match status" value="1"/>
</dbReference>
<reference evidence="2 3" key="1">
    <citation type="submission" date="2024-10" db="EMBL/GenBank/DDBJ databases">
        <authorList>
            <person name="Topkara A.R."/>
            <person name="Saygin H."/>
        </authorList>
    </citation>
    <scope>NUCLEOTIDE SEQUENCE [LARGE SCALE GENOMIC DNA]</scope>
    <source>
        <strain evidence="2 3">M3C6</strain>
    </source>
</reference>
<dbReference type="SUPFAM" id="SSF69318">
    <property type="entry name" value="Integrin alpha N-terminal domain"/>
    <property type="match status" value="1"/>
</dbReference>